<name>A0A0G3XL42_9SPHN</name>
<protein>
    <recommendedName>
        <fullName evidence="5">Porin domain-containing protein</fullName>
    </recommendedName>
</protein>
<dbReference type="PROSITE" id="PS51257">
    <property type="entry name" value="PROKAR_LIPOPROTEIN"/>
    <property type="match status" value="1"/>
</dbReference>
<evidence type="ECO:0000313" key="4">
    <source>
        <dbReference type="Proteomes" id="UP000035287"/>
    </source>
</evidence>
<evidence type="ECO:0000256" key="2">
    <source>
        <dbReference type="SAM" id="SignalP"/>
    </source>
</evidence>
<evidence type="ECO:0000313" key="3">
    <source>
        <dbReference type="EMBL" id="AKM11957.1"/>
    </source>
</evidence>
<sequence>MAGGKTRMQRRKVRAGFGLCAGVACLAALPSALAAVSGDTLRIDSGLSLAASGDLGAFTPASVDPKLLDTLRRATIARGGDSSSLFRFTPAGSRQSGKRSVTLAVRVDAATAKSVKSQKGTDGIRGMAGVDSVAFNLGVARGYQSFTQNNAPAVQAGTRSFTLPNEIGEDTAPDLRSFTPAKSASSGKSRFSTTVELDENALPGSAPRTFADGEKSVDVGGAYRVAGNLKVTAGIRYSSDRDRLAPLTDGQQDNQSVYVGTRFRF</sequence>
<keyword evidence="2" id="KW-0732">Signal</keyword>
<accession>A0A0G3XL42</accession>
<feature type="compositionally biased region" description="Polar residues" evidence="1">
    <location>
        <begin position="180"/>
        <end position="192"/>
    </location>
</feature>
<evidence type="ECO:0008006" key="5">
    <source>
        <dbReference type="Google" id="ProtNLM"/>
    </source>
</evidence>
<feature type="chain" id="PRO_5002562876" description="Porin domain-containing protein" evidence="2">
    <location>
        <begin position="35"/>
        <end position="265"/>
    </location>
</feature>
<feature type="signal peptide" evidence="2">
    <location>
        <begin position="1"/>
        <end position="34"/>
    </location>
</feature>
<proteinExistence type="predicted"/>
<dbReference type="PATRIC" id="fig|1348774.3.peg.3564"/>
<dbReference type="KEGG" id="cna:AB433_16960"/>
<organism evidence="3 4">
    <name type="scientific">Croceicoccus naphthovorans</name>
    <dbReference type="NCBI Taxonomy" id="1348774"/>
    <lineage>
        <taxon>Bacteria</taxon>
        <taxon>Pseudomonadati</taxon>
        <taxon>Pseudomonadota</taxon>
        <taxon>Alphaproteobacteria</taxon>
        <taxon>Sphingomonadales</taxon>
        <taxon>Erythrobacteraceae</taxon>
        <taxon>Croceicoccus</taxon>
    </lineage>
</organism>
<gene>
    <name evidence="3" type="ORF">AB433_16960</name>
</gene>
<keyword evidence="4" id="KW-1185">Reference proteome</keyword>
<reference evidence="3 4" key="1">
    <citation type="submission" date="2015-06" db="EMBL/GenBank/DDBJ databases">
        <authorList>
            <person name="Zeng Y."/>
            <person name="Huang Y."/>
        </authorList>
    </citation>
    <scope>NUCLEOTIDE SEQUENCE [LARGE SCALE GENOMIC DNA]</scope>
    <source>
        <strain evidence="3 4">PQ-2</strain>
    </source>
</reference>
<dbReference type="EMBL" id="CP011770">
    <property type="protein sequence ID" value="AKM11957.1"/>
    <property type="molecule type" value="Genomic_DNA"/>
</dbReference>
<evidence type="ECO:0000256" key="1">
    <source>
        <dbReference type="SAM" id="MobiDB-lite"/>
    </source>
</evidence>
<dbReference type="AlphaFoldDB" id="A0A0G3XL42"/>
<dbReference type="Proteomes" id="UP000035287">
    <property type="component" value="Chromosome"/>
</dbReference>
<feature type="region of interest" description="Disordered" evidence="1">
    <location>
        <begin position="160"/>
        <end position="192"/>
    </location>
</feature>